<dbReference type="OrthoDB" id="347018at2759"/>
<accession>A0A7R9Q9T2</accession>
<keyword evidence="1" id="KW-0547">Nucleotide-binding</keyword>
<dbReference type="PANTHER" id="PTHR11702:SF43">
    <property type="entry name" value="GTP-BINDING PROTEIN 10"/>
    <property type="match status" value="1"/>
</dbReference>
<dbReference type="InterPro" id="IPR006169">
    <property type="entry name" value="GTP1_OBG_dom"/>
</dbReference>
<dbReference type="CDD" id="cd01898">
    <property type="entry name" value="Obg"/>
    <property type="match status" value="1"/>
</dbReference>
<evidence type="ECO:0000256" key="2">
    <source>
        <dbReference type="ARBA" id="ARBA00023134"/>
    </source>
</evidence>
<dbReference type="GO" id="GO:0042254">
    <property type="term" value="P:ribosome biogenesis"/>
    <property type="evidence" value="ECO:0007669"/>
    <property type="project" value="UniProtKB-UniRule"/>
</dbReference>
<reference evidence="5" key="1">
    <citation type="submission" date="2020-11" db="EMBL/GenBank/DDBJ databases">
        <authorList>
            <person name="Tran Van P."/>
        </authorList>
    </citation>
    <scope>NUCLEOTIDE SEQUENCE</scope>
</reference>
<evidence type="ECO:0000256" key="1">
    <source>
        <dbReference type="ARBA" id="ARBA00022741"/>
    </source>
</evidence>
<dbReference type="EMBL" id="OC874815">
    <property type="protein sequence ID" value="CAD7637928.1"/>
    <property type="molecule type" value="Genomic_DNA"/>
</dbReference>
<dbReference type="PROSITE" id="PS51883">
    <property type="entry name" value="OBG"/>
    <property type="match status" value="1"/>
</dbReference>
<dbReference type="PANTHER" id="PTHR11702">
    <property type="entry name" value="DEVELOPMENTALLY REGULATED GTP-BINDING PROTEIN-RELATED"/>
    <property type="match status" value="1"/>
</dbReference>
<feature type="domain" description="Obg" evidence="4">
    <location>
        <begin position="34"/>
        <end position="165"/>
    </location>
</feature>
<dbReference type="Pfam" id="PF01926">
    <property type="entry name" value="MMR_HSR1"/>
    <property type="match status" value="1"/>
</dbReference>
<dbReference type="SUPFAM" id="SSF52540">
    <property type="entry name" value="P-loop containing nucleoside triphosphate hydrolases"/>
    <property type="match status" value="1"/>
</dbReference>
<organism evidence="5">
    <name type="scientific">Medioppia subpectinata</name>
    <dbReference type="NCBI Taxonomy" id="1979941"/>
    <lineage>
        <taxon>Eukaryota</taxon>
        <taxon>Metazoa</taxon>
        <taxon>Ecdysozoa</taxon>
        <taxon>Arthropoda</taxon>
        <taxon>Chelicerata</taxon>
        <taxon>Arachnida</taxon>
        <taxon>Acari</taxon>
        <taxon>Acariformes</taxon>
        <taxon>Sarcoptiformes</taxon>
        <taxon>Oribatida</taxon>
        <taxon>Brachypylina</taxon>
        <taxon>Oppioidea</taxon>
        <taxon>Oppiidae</taxon>
        <taxon>Medioppia</taxon>
    </lineage>
</organism>
<dbReference type="InterPro" id="IPR031167">
    <property type="entry name" value="G_OBG"/>
</dbReference>
<dbReference type="InterPro" id="IPR006073">
    <property type="entry name" value="GTP-bd"/>
</dbReference>
<keyword evidence="2" id="KW-0342">GTP-binding</keyword>
<proteinExistence type="predicted"/>
<dbReference type="PRINTS" id="PR00326">
    <property type="entry name" value="GTP1OBG"/>
</dbReference>
<dbReference type="GO" id="GO:0003924">
    <property type="term" value="F:GTPase activity"/>
    <property type="evidence" value="ECO:0007669"/>
    <property type="project" value="InterPro"/>
</dbReference>
<evidence type="ECO:0000259" key="3">
    <source>
        <dbReference type="PROSITE" id="PS51710"/>
    </source>
</evidence>
<evidence type="ECO:0000259" key="4">
    <source>
        <dbReference type="PROSITE" id="PS51883"/>
    </source>
</evidence>
<dbReference type="Pfam" id="PF01018">
    <property type="entry name" value="GTP1_OBG"/>
    <property type="match status" value="1"/>
</dbReference>
<evidence type="ECO:0000313" key="6">
    <source>
        <dbReference type="Proteomes" id="UP000759131"/>
    </source>
</evidence>
<dbReference type="EMBL" id="CAJPIZ010020240">
    <property type="protein sequence ID" value="CAG2117220.1"/>
    <property type="molecule type" value="Genomic_DNA"/>
</dbReference>
<protein>
    <submittedName>
        <fullName evidence="5">Uncharacterized protein</fullName>
    </submittedName>
</protein>
<dbReference type="InterPro" id="IPR045086">
    <property type="entry name" value="OBG_GTPase"/>
</dbReference>
<dbReference type="PROSITE" id="PS51710">
    <property type="entry name" value="G_OBG"/>
    <property type="match status" value="1"/>
</dbReference>
<dbReference type="AlphaFoldDB" id="A0A7R9Q9T2"/>
<dbReference type="InterPro" id="IPR036726">
    <property type="entry name" value="GTP1_OBG_dom_sf"/>
</dbReference>
<keyword evidence="6" id="KW-1185">Reference proteome</keyword>
<sequence length="398" mass="44293">MFRIIRCKLGSIRHFHGESETCPPIRVYVKDRYRHFVDSLRLTVSGGNGGHGLPKFGGMGGSGGNVYVEAADNVTLKKLTKKKAMASSGENSAHYRVIGENGSDCIVRVPVGVTVFDDNGRPLGQLDKVGDKVLVALGGTGGNQHNNYLGLKGQKQSIVLDLKLIADAGLVGFPNAGKSSLLKAISRASPKIANYPFTTINPNIGVMEFEDYRQMSVADLPGLIEGAHNNIGLGHKFLKHIVRTHLLVFVIDINGFKYRPEWPQRSPLETFLLLNRELELYDDRILSKPAILVVSKLDNKEYEHKFYHFCEQLKALQTNGLESITNECLKSNKLIKFDKIIGVCAKNGYNIDELRDCMRNAIDLNCEVDKLKSNQLISFQSIEANKKRRNEEQDILLI</sequence>
<dbReference type="SUPFAM" id="SSF82051">
    <property type="entry name" value="Obg GTP-binding protein N-terminal domain"/>
    <property type="match status" value="1"/>
</dbReference>
<dbReference type="Gene3D" id="2.70.210.12">
    <property type="entry name" value="GTP1/OBG domain"/>
    <property type="match status" value="1"/>
</dbReference>
<gene>
    <name evidence="5" type="ORF">OSB1V03_LOCUS17173</name>
</gene>
<evidence type="ECO:0000313" key="5">
    <source>
        <dbReference type="EMBL" id="CAD7637928.1"/>
    </source>
</evidence>
<dbReference type="GO" id="GO:0005739">
    <property type="term" value="C:mitochondrion"/>
    <property type="evidence" value="ECO:0007669"/>
    <property type="project" value="TreeGrafter"/>
</dbReference>
<dbReference type="InterPro" id="IPR027417">
    <property type="entry name" value="P-loop_NTPase"/>
</dbReference>
<dbReference type="GO" id="GO:0005525">
    <property type="term" value="F:GTP binding"/>
    <property type="evidence" value="ECO:0007669"/>
    <property type="project" value="UniProtKB-KW"/>
</dbReference>
<dbReference type="Proteomes" id="UP000759131">
    <property type="component" value="Unassembled WGS sequence"/>
</dbReference>
<dbReference type="Gene3D" id="3.40.50.300">
    <property type="entry name" value="P-loop containing nucleotide triphosphate hydrolases"/>
    <property type="match status" value="1"/>
</dbReference>
<name>A0A7R9Q9T2_9ACAR</name>
<feature type="domain" description="OBG-type G" evidence="3">
    <location>
        <begin position="166"/>
        <end position="363"/>
    </location>
</feature>